<keyword evidence="2" id="KW-0863">Zinc-finger</keyword>
<protein>
    <recommendedName>
        <fullName evidence="4">CW-type domain-containing protein</fullName>
    </recommendedName>
</protein>
<evidence type="ECO:0000256" key="2">
    <source>
        <dbReference type="ARBA" id="ARBA00022771"/>
    </source>
</evidence>
<evidence type="ECO:0000259" key="4">
    <source>
        <dbReference type="Pfam" id="PF07496"/>
    </source>
</evidence>
<accession>A0A7S3B5H7</accession>
<dbReference type="GO" id="GO:0008270">
    <property type="term" value="F:zinc ion binding"/>
    <property type="evidence" value="ECO:0007669"/>
    <property type="project" value="UniProtKB-KW"/>
</dbReference>
<evidence type="ECO:0000313" key="5">
    <source>
        <dbReference type="EMBL" id="CAE0124120.1"/>
    </source>
</evidence>
<dbReference type="Pfam" id="PF07496">
    <property type="entry name" value="zf-CW"/>
    <property type="match status" value="1"/>
</dbReference>
<reference evidence="5" key="1">
    <citation type="submission" date="2021-01" db="EMBL/GenBank/DDBJ databases">
        <authorList>
            <person name="Corre E."/>
            <person name="Pelletier E."/>
            <person name="Niang G."/>
            <person name="Scheremetjew M."/>
            <person name="Finn R."/>
            <person name="Kale V."/>
            <person name="Holt S."/>
            <person name="Cochrane G."/>
            <person name="Meng A."/>
            <person name="Brown T."/>
            <person name="Cohen L."/>
        </authorList>
    </citation>
    <scope>NUCLEOTIDE SEQUENCE</scope>
    <source>
        <strain evidence="5">CCMP281</strain>
    </source>
</reference>
<evidence type="ECO:0000256" key="1">
    <source>
        <dbReference type="ARBA" id="ARBA00022723"/>
    </source>
</evidence>
<dbReference type="AlphaFoldDB" id="A0A7S3B5H7"/>
<keyword evidence="3" id="KW-0862">Zinc</keyword>
<sequence>MRSETVHFLTEKVHFLNPLLDAVPSDYMFPLVLVVWEPAPPIGVAVFKSLSLPRAGVSDPGQLLRVRRCCACSKFRVLPRHQPEAEPPGGKFTCVDVADPKFASCASRVQVWLWG</sequence>
<evidence type="ECO:0000256" key="3">
    <source>
        <dbReference type="ARBA" id="ARBA00022833"/>
    </source>
</evidence>
<dbReference type="InterPro" id="IPR011124">
    <property type="entry name" value="Znf_CW"/>
</dbReference>
<gene>
    <name evidence="5" type="ORF">HERI1096_LOCUS24822</name>
</gene>
<keyword evidence="1" id="KW-0479">Metal-binding</keyword>
<dbReference type="Gene3D" id="3.30.40.100">
    <property type="match status" value="1"/>
</dbReference>
<feature type="domain" description="CW-type" evidence="4">
    <location>
        <begin position="68"/>
        <end position="106"/>
    </location>
</feature>
<organism evidence="5">
    <name type="scientific">Haptolina ericina</name>
    <dbReference type="NCBI Taxonomy" id="156174"/>
    <lineage>
        <taxon>Eukaryota</taxon>
        <taxon>Haptista</taxon>
        <taxon>Haptophyta</taxon>
        <taxon>Prymnesiophyceae</taxon>
        <taxon>Prymnesiales</taxon>
        <taxon>Prymnesiaceae</taxon>
        <taxon>Haptolina</taxon>
    </lineage>
</organism>
<proteinExistence type="predicted"/>
<name>A0A7S3B5H7_9EUKA</name>
<dbReference type="EMBL" id="HBHX01044854">
    <property type="protein sequence ID" value="CAE0124120.1"/>
    <property type="molecule type" value="Transcribed_RNA"/>
</dbReference>